<accession>A0A9Q0E4U0</accession>
<dbReference type="EMBL" id="JANIIK010000047">
    <property type="protein sequence ID" value="KAJ3600216.1"/>
    <property type="molecule type" value="Genomic_DNA"/>
</dbReference>
<comment type="caution">
    <text evidence="2">The sequence shown here is derived from an EMBL/GenBank/DDBJ whole genome shotgun (WGS) entry which is preliminary data.</text>
</comment>
<name>A0A9Q0E4U0_9TELE</name>
<evidence type="ECO:0000256" key="1">
    <source>
        <dbReference type="SAM" id="MobiDB-lite"/>
    </source>
</evidence>
<gene>
    <name evidence="2" type="ORF">NHX12_031202</name>
</gene>
<dbReference type="AlphaFoldDB" id="A0A9Q0E4U0"/>
<dbReference type="PANTHER" id="PTHR38706:SF2">
    <property type="match status" value="1"/>
</dbReference>
<proteinExistence type="predicted"/>
<organism evidence="2 3">
    <name type="scientific">Muraenolepis orangiensis</name>
    <name type="common">Patagonian moray cod</name>
    <dbReference type="NCBI Taxonomy" id="630683"/>
    <lineage>
        <taxon>Eukaryota</taxon>
        <taxon>Metazoa</taxon>
        <taxon>Chordata</taxon>
        <taxon>Craniata</taxon>
        <taxon>Vertebrata</taxon>
        <taxon>Euteleostomi</taxon>
        <taxon>Actinopterygii</taxon>
        <taxon>Neopterygii</taxon>
        <taxon>Teleostei</taxon>
        <taxon>Neoteleostei</taxon>
        <taxon>Acanthomorphata</taxon>
        <taxon>Zeiogadaria</taxon>
        <taxon>Gadariae</taxon>
        <taxon>Gadiformes</taxon>
        <taxon>Muraenolepidoidei</taxon>
        <taxon>Muraenolepididae</taxon>
        <taxon>Muraenolepis</taxon>
    </lineage>
</organism>
<protein>
    <submittedName>
        <fullName evidence="2">Uncharacterized protein</fullName>
    </submittedName>
</protein>
<evidence type="ECO:0000313" key="2">
    <source>
        <dbReference type="EMBL" id="KAJ3600216.1"/>
    </source>
</evidence>
<reference evidence="2" key="1">
    <citation type="submission" date="2022-07" db="EMBL/GenBank/DDBJ databases">
        <title>Chromosome-level genome of Muraenolepis orangiensis.</title>
        <authorList>
            <person name="Kim J."/>
        </authorList>
    </citation>
    <scope>NUCLEOTIDE SEQUENCE</scope>
    <source>
        <strain evidence="2">KU_S4_2022</strain>
        <tissue evidence="2">Muscle</tissue>
    </source>
</reference>
<dbReference type="Proteomes" id="UP001148018">
    <property type="component" value="Unassembled WGS sequence"/>
</dbReference>
<feature type="region of interest" description="Disordered" evidence="1">
    <location>
        <begin position="491"/>
        <end position="515"/>
    </location>
</feature>
<evidence type="ECO:0000313" key="3">
    <source>
        <dbReference type="Proteomes" id="UP001148018"/>
    </source>
</evidence>
<dbReference type="OrthoDB" id="8446997at2759"/>
<dbReference type="PANTHER" id="PTHR38706">
    <property type="entry name" value="SI:CH211-198C19.1-RELATED"/>
    <property type="match status" value="1"/>
</dbReference>
<sequence length="515" mass="58789">MTFDPREENYILSYEPCYESQPQFTVTTKTLAAPRHGLVLLYWFANNIDIDNNDIIPLNFEPNRGDYGIHHYGNYEELLTPLRNRCNLVPGSRDLYEEHSYYALGNLRQNNNHNNALALPSYVTRSFYNPGGYPDNNRDRIILRVRQVHNALTGRTRRTIDQVFITQHPPRQTTYDPAHTYRVTANLLREIRGVAQIDVAAVTPRQLRERYHRDVDQSYLNQLRPWGALSSLGLLLLLVLDRRTMLRFGKSILHILYLGLLGAGAAATRRRREGEEDEEEDEDVLLIQLDVRTVAEGKAKICWRGVPPLYLRCAKVALFRSNEDRVQLSSFFIGDRSSGDCDTLVPLHPGLQVRLLKVDPRRGAGSDQEEEILRGPEFHDANREMPVYLKDQDGASLQLFVCEGRACVRLYVRFSFLDWRSRFEQAWVGVFASGVASTPIQRQALLSLRPEDRTDSADIPDYAVYVFQSTVPVSPGLQARFLCPSSPEPLASTPPWEGYVPQPAPETRATPHDEL</sequence>
<keyword evidence="3" id="KW-1185">Reference proteome</keyword>